<dbReference type="AlphaFoldDB" id="F9Y623"/>
<dbReference type="Gene3D" id="3.30.70.270">
    <property type="match status" value="1"/>
</dbReference>
<feature type="transmembrane region" description="Helical" evidence="3">
    <location>
        <begin position="144"/>
        <end position="170"/>
    </location>
</feature>
<dbReference type="PANTHER" id="PTHR45138">
    <property type="entry name" value="REGULATORY COMPONENTS OF SENSORY TRANSDUCTION SYSTEM"/>
    <property type="match status" value="1"/>
</dbReference>
<dbReference type="InterPro" id="IPR050469">
    <property type="entry name" value="Diguanylate_Cyclase"/>
</dbReference>
<dbReference type="PANTHER" id="PTHR45138:SF9">
    <property type="entry name" value="DIGUANYLATE CYCLASE DGCM-RELATED"/>
    <property type="match status" value="1"/>
</dbReference>
<dbReference type="NCBIfam" id="TIGR00254">
    <property type="entry name" value="GGDEF"/>
    <property type="match status" value="1"/>
</dbReference>
<feature type="domain" description="GGDEF" evidence="4">
    <location>
        <begin position="213"/>
        <end position="348"/>
    </location>
</feature>
<feature type="transmembrane region" description="Helical" evidence="3">
    <location>
        <begin position="83"/>
        <end position="103"/>
    </location>
</feature>
<dbReference type="eggNOG" id="COG2199">
    <property type="taxonomic scope" value="Bacteria"/>
</dbReference>
<reference evidence="5 6" key="1">
    <citation type="journal article" date="2011" name="J. Bacteriol.">
        <title>Complete genome sequence of the industrial strain Ketogulonicigenium vulgare WSH-001.</title>
        <authorList>
            <person name="Liu L."/>
            <person name="Li Y."/>
            <person name="Zhang J."/>
            <person name="Zhou Z."/>
            <person name="Liu J."/>
            <person name="Li X."/>
            <person name="Zhou J."/>
            <person name="Du G."/>
            <person name="Wang L."/>
            <person name="Chen J."/>
        </authorList>
    </citation>
    <scope>NUCLEOTIDE SEQUENCE [LARGE SCALE GENOMIC DNA]</scope>
    <source>
        <strain evidence="5 6">WSH-001</strain>
    </source>
</reference>
<dbReference type="Proteomes" id="UP000000692">
    <property type="component" value="Chromosome"/>
</dbReference>
<dbReference type="InterPro" id="IPR043128">
    <property type="entry name" value="Rev_trsase/Diguanyl_cyclase"/>
</dbReference>
<evidence type="ECO:0000256" key="2">
    <source>
        <dbReference type="ARBA" id="ARBA00034247"/>
    </source>
</evidence>
<proteinExistence type="predicted"/>
<dbReference type="KEGG" id="kvl:KVU_1009"/>
<dbReference type="EMBL" id="CP002018">
    <property type="protein sequence ID" value="AEM40848.1"/>
    <property type="molecule type" value="Genomic_DNA"/>
</dbReference>
<evidence type="ECO:0000313" key="5">
    <source>
        <dbReference type="EMBL" id="AEM40848.1"/>
    </source>
</evidence>
<evidence type="ECO:0000256" key="3">
    <source>
        <dbReference type="SAM" id="Phobius"/>
    </source>
</evidence>
<evidence type="ECO:0000256" key="1">
    <source>
        <dbReference type="ARBA" id="ARBA00012528"/>
    </source>
</evidence>
<dbReference type="HOGENOM" id="CLU_000445_11_1_5"/>
<dbReference type="SUPFAM" id="SSF55073">
    <property type="entry name" value="Nucleotide cyclase"/>
    <property type="match status" value="1"/>
</dbReference>
<evidence type="ECO:0000313" key="6">
    <source>
        <dbReference type="Proteomes" id="UP000000692"/>
    </source>
</evidence>
<feature type="transmembrane region" description="Helical" evidence="3">
    <location>
        <begin position="30"/>
        <end position="53"/>
    </location>
</feature>
<dbReference type="InterPro" id="IPR029787">
    <property type="entry name" value="Nucleotide_cyclase"/>
</dbReference>
<dbReference type="FunFam" id="3.30.70.270:FF:000001">
    <property type="entry name" value="Diguanylate cyclase domain protein"/>
    <property type="match status" value="1"/>
</dbReference>
<keyword evidence="3" id="KW-0812">Transmembrane</keyword>
<dbReference type="InterPro" id="IPR000160">
    <property type="entry name" value="GGDEF_dom"/>
</dbReference>
<dbReference type="Pfam" id="PF00990">
    <property type="entry name" value="GGDEF"/>
    <property type="match status" value="1"/>
</dbReference>
<feature type="transmembrane region" description="Helical" evidence="3">
    <location>
        <begin position="59"/>
        <end position="76"/>
    </location>
</feature>
<keyword evidence="3" id="KW-1133">Transmembrane helix</keyword>
<keyword evidence="6" id="KW-1185">Reference proteome</keyword>
<protein>
    <recommendedName>
        <fullName evidence="1">diguanylate cyclase</fullName>
        <ecNumber evidence="1">2.7.7.65</ecNumber>
    </recommendedName>
</protein>
<dbReference type="GO" id="GO:0052621">
    <property type="term" value="F:diguanylate cyclase activity"/>
    <property type="evidence" value="ECO:0007669"/>
    <property type="project" value="UniProtKB-EC"/>
</dbReference>
<gene>
    <name evidence="5" type="ordered locus">KVU_1009</name>
</gene>
<accession>F9Y623</accession>
<dbReference type="PROSITE" id="PS50887">
    <property type="entry name" value="GGDEF"/>
    <property type="match status" value="1"/>
</dbReference>
<name>F9Y623_KETVW</name>
<sequence>MVAARYWLLALTLTGASGLALMASDAFAPLGTLALTMVCAGFCMMWLGMRVFLGLPPRWTQAAGIVVTTLLFLIVFSGQQRAVNVISAISQVMPVSAAIMTISKSGQRTSGALTSNGAGYLILAGQGSEALSNLLRLTGHLEDAAYYTAAPLFLVATIIGGTIWNLGFVLMVTDRFRSDLDAIAKTDELTGLLNRRALREIMAAFDASPRAHQKMAIMMADLDKFKAINDTYSHAAGDAALAHISAVIRKVLRREDIIARFGGDEFCILLPGRSRDEARAVADRIAQAVAQNPLIWNENVIYLRMTFGFSAWDMQTAKTLTDMIAEADAALLQMKRGAARPPIAATPQRPD</sequence>
<keyword evidence="3" id="KW-0472">Membrane</keyword>
<dbReference type="SMART" id="SM00267">
    <property type="entry name" value="GGDEF"/>
    <property type="match status" value="1"/>
</dbReference>
<dbReference type="CDD" id="cd01949">
    <property type="entry name" value="GGDEF"/>
    <property type="match status" value="1"/>
</dbReference>
<comment type="catalytic activity">
    <reaction evidence="2">
        <text>2 GTP = 3',3'-c-di-GMP + 2 diphosphate</text>
        <dbReference type="Rhea" id="RHEA:24898"/>
        <dbReference type="ChEBI" id="CHEBI:33019"/>
        <dbReference type="ChEBI" id="CHEBI:37565"/>
        <dbReference type="ChEBI" id="CHEBI:58805"/>
        <dbReference type="EC" id="2.7.7.65"/>
    </reaction>
</comment>
<organism evidence="5 6">
    <name type="scientific">Ketogulonicigenium vulgare (strain WSH-001)</name>
    <dbReference type="NCBI Taxonomy" id="759362"/>
    <lineage>
        <taxon>Bacteria</taxon>
        <taxon>Pseudomonadati</taxon>
        <taxon>Pseudomonadota</taxon>
        <taxon>Alphaproteobacteria</taxon>
        <taxon>Rhodobacterales</taxon>
        <taxon>Roseobacteraceae</taxon>
        <taxon>Ketogulonicigenium</taxon>
    </lineage>
</organism>
<dbReference type="OrthoDB" id="9812260at2"/>
<evidence type="ECO:0000259" key="4">
    <source>
        <dbReference type="PROSITE" id="PS50887"/>
    </source>
</evidence>
<dbReference type="EC" id="2.7.7.65" evidence="1"/>